<comment type="caution">
    <text evidence="1">The sequence shown here is derived from an EMBL/GenBank/DDBJ whole genome shotgun (WGS) entry which is preliminary data.</text>
</comment>
<dbReference type="EMBL" id="CADEHS020000003">
    <property type="protein sequence ID" value="CAG9939040.1"/>
    <property type="molecule type" value="Genomic_DNA"/>
</dbReference>
<protein>
    <submittedName>
        <fullName evidence="1">Uncharacterized protein</fullName>
    </submittedName>
</protein>
<organism evidence="1 2">
    <name type="scientific">Clonostachys rosea f. rosea IK726</name>
    <dbReference type="NCBI Taxonomy" id="1349383"/>
    <lineage>
        <taxon>Eukaryota</taxon>
        <taxon>Fungi</taxon>
        <taxon>Dikarya</taxon>
        <taxon>Ascomycota</taxon>
        <taxon>Pezizomycotina</taxon>
        <taxon>Sordariomycetes</taxon>
        <taxon>Hypocreomycetidae</taxon>
        <taxon>Hypocreales</taxon>
        <taxon>Bionectriaceae</taxon>
        <taxon>Clonostachys</taxon>
    </lineage>
</organism>
<name>A0ACA9TDQ9_BIOOC</name>
<keyword evidence="2" id="KW-1185">Reference proteome</keyword>
<dbReference type="Proteomes" id="UP000836387">
    <property type="component" value="Unassembled WGS sequence"/>
</dbReference>
<accession>A0ACA9TDQ9</accession>
<sequence>MSLDRKIGHELRQAISKSTPGQAAGLIALLSLPPALRPLVRAYVTGYATTVGPRLLALIVSHISRKRRKSSKLSKTEETPSLIRPLLHIIATGFEPQRFPTFCAVVAGGSTLLLTEELTGYLTDPSIFVVSCAFIMWSWFYYPNNLPRSYQKWITSAAMLDMRLIEALRRCKFNELRYGEDTGQASLLGPMCVGLDMPAVWGDPAKTIPYPCEVVHMKRGQSCEAHAISRLARSWKWAMYTYLPLALAFKVRKLEKKQLLKAFISASRSSLFLGSFITIFYYTICLARTRIGPYINGRSTEACQRMDGGICVGLGCGLCGWSILIETASRRKDMALFVAPRALATILPRKYSSEKQYKETLAFAASAAVISTCVLENPKRVRGVFGRLLNSIMRT</sequence>
<reference evidence="1" key="2">
    <citation type="submission" date="2021-10" db="EMBL/GenBank/DDBJ databases">
        <authorList>
            <person name="Piombo E."/>
        </authorList>
    </citation>
    <scope>NUCLEOTIDE SEQUENCE</scope>
</reference>
<evidence type="ECO:0000313" key="2">
    <source>
        <dbReference type="Proteomes" id="UP000836387"/>
    </source>
</evidence>
<reference evidence="1" key="1">
    <citation type="submission" date="2020-04" db="EMBL/GenBank/DDBJ databases">
        <authorList>
            <person name="Broberg M."/>
        </authorList>
    </citation>
    <scope>NUCLEOTIDE SEQUENCE</scope>
</reference>
<proteinExistence type="predicted"/>
<gene>
    <name evidence="1" type="ORF">CRV2_00007474</name>
</gene>
<evidence type="ECO:0000313" key="1">
    <source>
        <dbReference type="EMBL" id="CAG9939040.1"/>
    </source>
</evidence>